<evidence type="ECO:0000256" key="2">
    <source>
        <dbReference type="ARBA" id="ARBA00010742"/>
    </source>
</evidence>
<dbReference type="SUPFAM" id="SSF53850">
    <property type="entry name" value="Periplasmic binding protein-like II"/>
    <property type="match status" value="1"/>
</dbReference>
<name>A0A382I5F7_9ZZZZ</name>
<comment type="subcellular location">
    <subcellularLocation>
        <location evidence="1">Periplasm</location>
    </subcellularLocation>
</comment>
<feature type="domain" description="SsuA/THI5-like" evidence="4">
    <location>
        <begin position="54"/>
        <end position="266"/>
    </location>
</feature>
<evidence type="ECO:0000256" key="3">
    <source>
        <dbReference type="ARBA" id="ARBA00022729"/>
    </source>
</evidence>
<dbReference type="EMBL" id="UINC01065317">
    <property type="protein sequence ID" value="SVB94846.1"/>
    <property type="molecule type" value="Genomic_DNA"/>
</dbReference>
<sequence length="305" mass="33103">MKRLLNIGEAQMKNRVAGCLFSVGRSILGVAVIMLSWSSAHAGDVINCAYPYWFGFAPTHVAQNLGYFEEEDLEVTWVFENDRANVYPGLHGGDIDCTMRTIGEHMSRPLTADSNLVVIGVIDVSVGADGVIGAPGINSVTDLVGKVFAGEINHPGTVMTAYALKQEGYSLSDVDLRLIATDDGQAVFEDSEVAALATWEPMMSEIVANTSRKGSKILLSSKDFNGLITDVVIANKSSYEGNREKYAKMMRGIYRAIDLYNSDPEKFLKTAAPTYEVTPDVMKGDLGGVYYTTYEDALEFFGVGG</sequence>
<evidence type="ECO:0000259" key="4">
    <source>
        <dbReference type="Pfam" id="PF09084"/>
    </source>
</evidence>
<evidence type="ECO:0000256" key="1">
    <source>
        <dbReference type="ARBA" id="ARBA00004418"/>
    </source>
</evidence>
<dbReference type="Pfam" id="PF09084">
    <property type="entry name" value="NMT1"/>
    <property type="match status" value="1"/>
</dbReference>
<gene>
    <name evidence="5" type="ORF">METZ01_LOCUS247700</name>
</gene>
<reference evidence="5" key="1">
    <citation type="submission" date="2018-05" db="EMBL/GenBank/DDBJ databases">
        <authorList>
            <person name="Lanie J.A."/>
            <person name="Ng W.-L."/>
            <person name="Kazmierczak K.M."/>
            <person name="Andrzejewski T.M."/>
            <person name="Davidsen T.M."/>
            <person name="Wayne K.J."/>
            <person name="Tettelin H."/>
            <person name="Glass J.I."/>
            <person name="Rusch D."/>
            <person name="Podicherti R."/>
            <person name="Tsui H.-C.T."/>
            <person name="Winkler M.E."/>
        </authorList>
    </citation>
    <scope>NUCLEOTIDE SEQUENCE</scope>
</reference>
<dbReference type="Gene3D" id="3.40.190.10">
    <property type="entry name" value="Periplasmic binding protein-like II"/>
    <property type="match status" value="2"/>
</dbReference>
<dbReference type="InterPro" id="IPR015168">
    <property type="entry name" value="SsuA/THI5"/>
</dbReference>
<comment type="similarity">
    <text evidence="2">Belongs to the bacterial solute-binding protein SsuA/TauA family.</text>
</comment>
<accession>A0A382I5F7</accession>
<dbReference type="PANTHER" id="PTHR30024:SF47">
    <property type="entry name" value="TAURINE-BINDING PERIPLASMIC PROTEIN"/>
    <property type="match status" value="1"/>
</dbReference>
<organism evidence="5">
    <name type="scientific">marine metagenome</name>
    <dbReference type="NCBI Taxonomy" id="408172"/>
    <lineage>
        <taxon>unclassified sequences</taxon>
        <taxon>metagenomes</taxon>
        <taxon>ecological metagenomes</taxon>
    </lineage>
</organism>
<keyword evidence="3" id="KW-0732">Signal</keyword>
<dbReference type="PANTHER" id="PTHR30024">
    <property type="entry name" value="ALIPHATIC SULFONATES-BINDING PROTEIN-RELATED"/>
    <property type="match status" value="1"/>
</dbReference>
<protein>
    <recommendedName>
        <fullName evidence="4">SsuA/THI5-like domain-containing protein</fullName>
    </recommendedName>
</protein>
<dbReference type="GO" id="GO:0042597">
    <property type="term" value="C:periplasmic space"/>
    <property type="evidence" value="ECO:0007669"/>
    <property type="project" value="UniProtKB-SubCell"/>
</dbReference>
<proteinExistence type="inferred from homology"/>
<dbReference type="AlphaFoldDB" id="A0A382I5F7"/>
<evidence type="ECO:0000313" key="5">
    <source>
        <dbReference type="EMBL" id="SVB94846.1"/>
    </source>
</evidence>
<feature type="non-terminal residue" evidence="5">
    <location>
        <position position="305"/>
    </location>
</feature>